<dbReference type="PANTHER" id="PTHR46150">
    <property type="entry name" value="RHO GTPASE-ACTIVATING PROTEIN 100F"/>
    <property type="match status" value="1"/>
</dbReference>
<dbReference type="GO" id="GO:0097060">
    <property type="term" value="C:synaptic membrane"/>
    <property type="evidence" value="ECO:0007669"/>
    <property type="project" value="TreeGrafter"/>
</dbReference>
<feature type="region of interest" description="Disordered" evidence="1">
    <location>
        <begin position="506"/>
        <end position="561"/>
    </location>
</feature>
<dbReference type="InterPro" id="IPR052118">
    <property type="entry name" value="Rho-GAP_regulator"/>
</dbReference>
<evidence type="ECO:0000313" key="3">
    <source>
        <dbReference type="EMBL" id="MDE51221.1"/>
    </source>
</evidence>
<dbReference type="SMART" id="SM00228">
    <property type="entry name" value="PDZ"/>
    <property type="match status" value="1"/>
</dbReference>
<dbReference type="AlphaFoldDB" id="A0A6G1SLX9"/>
<dbReference type="PANTHER" id="PTHR46150:SF3">
    <property type="entry name" value="RHO GTPASE-ACTIVATING PROTEIN 100F"/>
    <property type="match status" value="1"/>
</dbReference>
<feature type="region of interest" description="Disordered" evidence="1">
    <location>
        <begin position="641"/>
        <end position="671"/>
    </location>
</feature>
<dbReference type="Pfam" id="PF00595">
    <property type="entry name" value="PDZ"/>
    <property type="match status" value="1"/>
</dbReference>
<feature type="domain" description="PDZ" evidence="2">
    <location>
        <begin position="285"/>
        <end position="360"/>
    </location>
</feature>
<name>A0A6G1SLX9_9ACAR</name>
<dbReference type="SUPFAM" id="SSF50156">
    <property type="entry name" value="PDZ domain-like"/>
    <property type="match status" value="1"/>
</dbReference>
<feature type="compositionally biased region" description="Low complexity" evidence="1">
    <location>
        <begin position="197"/>
        <end position="213"/>
    </location>
</feature>
<feature type="compositionally biased region" description="Polar residues" evidence="1">
    <location>
        <begin position="519"/>
        <end position="531"/>
    </location>
</feature>
<evidence type="ECO:0000259" key="2">
    <source>
        <dbReference type="PROSITE" id="PS50106"/>
    </source>
</evidence>
<dbReference type="InterPro" id="IPR001478">
    <property type="entry name" value="PDZ"/>
</dbReference>
<accession>A0A6G1SLX9</accession>
<feature type="compositionally biased region" description="Polar residues" evidence="1">
    <location>
        <begin position="658"/>
        <end position="671"/>
    </location>
</feature>
<dbReference type="GO" id="GO:0016477">
    <property type="term" value="P:cell migration"/>
    <property type="evidence" value="ECO:0007669"/>
    <property type="project" value="TreeGrafter"/>
</dbReference>
<sequence>MEPIDPFSQLALCCFGRRQRSDGFKTQALRNQFYYSPSMAHIGPGNTTTWPMGAVGPFGPSPVGFIAAANHPPPLTQPYILYTQPLIIAGNQNAQSQVPQGGATMTLVQHSKSPNGQMQTISFVGTQPPKLQSLIGPSQYAIYSNSIGATPVGGPSTQTYAPVARDQTIYESPRHSSNRLVRNRSNYLGPIVESSYQPLQQQQQGPEKGFNQQHRPRSLNSDVYRRLELIEKQVDLTRDMDLVERHGIVITRAIEAHSLAPYITDEILLRYQEQFLFSDDYVIRFIEIIKRPGQTLGLYIRLVHFENQLTKVSREGIVITKIESNSPVYTSQVLHVGDEILSINLIDIQNMSLDDVVTLMSIPKRLVLALRIPRARDSQMHTNLAFNQNQLALNNSVVRLDDDGFQYAQRASHVQGQQLYQEDVSPTNAGANRPAYSSENFGPGMMRPTGYLGQSASQSNFMWDPTGSRQNCDTFNTQSSSSNQLVRPLRVKSALHMNDTIAEYEKGEESPTMVDENLSRPSQHSGNNFMPTRQVVRNGPSDETTNNGQHHATPTSSTMNQIERQMATTLSLDEHRDESDRFRNFSVDPEIATLEREAMNKEKHTIHMDVMNDHHHQLSYNESIAESMDNTMFARQQAHNQATNTVPRRTLPNKPDLCSTSSPSADVNSSSLARRPVLNNIRLGETPEQSSYFSSSIDAINRELKELRQQRMAVSNNDPVH</sequence>
<organism evidence="3">
    <name type="scientific">Aceria tosichella</name>
    <name type="common">wheat curl mite</name>
    <dbReference type="NCBI Taxonomy" id="561515"/>
    <lineage>
        <taxon>Eukaryota</taxon>
        <taxon>Metazoa</taxon>
        <taxon>Ecdysozoa</taxon>
        <taxon>Arthropoda</taxon>
        <taxon>Chelicerata</taxon>
        <taxon>Arachnida</taxon>
        <taxon>Acari</taxon>
        <taxon>Acariformes</taxon>
        <taxon>Trombidiformes</taxon>
        <taxon>Prostigmata</taxon>
        <taxon>Eupodina</taxon>
        <taxon>Eriophyoidea</taxon>
        <taxon>Eriophyidae</taxon>
        <taxon>Eriophyinae</taxon>
        <taxon>Aceriini</taxon>
        <taxon>Aceria</taxon>
    </lineage>
</organism>
<gene>
    <name evidence="3" type="primary">RhoGAP100F</name>
    <name evidence="3" type="ORF">g.20371</name>
</gene>
<proteinExistence type="predicted"/>
<reference evidence="3" key="1">
    <citation type="submission" date="2018-10" db="EMBL/GenBank/DDBJ databases">
        <title>Transcriptome assembly of Aceria tosichella (Wheat curl mite) Type 2.</title>
        <authorList>
            <person name="Scully E.D."/>
            <person name="Geib S.M."/>
            <person name="Palmer N.A."/>
            <person name="Gupta A.K."/>
            <person name="Sarath G."/>
            <person name="Tatineni S."/>
        </authorList>
    </citation>
    <scope>NUCLEOTIDE SEQUENCE</scope>
    <source>
        <strain evidence="3">LincolnNE</strain>
    </source>
</reference>
<evidence type="ECO:0000256" key="1">
    <source>
        <dbReference type="SAM" id="MobiDB-lite"/>
    </source>
</evidence>
<protein>
    <submittedName>
        <fullName evidence="3">Rho GTPase-activating protein 100F</fullName>
    </submittedName>
</protein>
<dbReference type="PROSITE" id="PS50106">
    <property type="entry name" value="PDZ"/>
    <property type="match status" value="1"/>
</dbReference>
<dbReference type="GO" id="GO:0030030">
    <property type="term" value="P:cell projection organization"/>
    <property type="evidence" value="ECO:0007669"/>
    <property type="project" value="TreeGrafter"/>
</dbReference>
<dbReference type="EMBL" id="GGYP01006450">
    <property type="protein sequence ID" value="MDE51221.1"/>
    <property type="molecule type" value="Transcribed_RNA"/>
</dbReference>
<feature type="compositionally biased region" description="Polar residues" evidence="1">
    <location>
        <begin position="541"/>
        <end position="561"/>
    </location>
</feature>
<dbReference type="GO" id="GO:0005096">
    <property type="term" value="F:GTPase activator activity"/>
    <property type="evidence" value="ECO:0007669"/>
    <property type="project" value="TreeGrafter"/>
</dbReference>
<dbReference type="Gene3D" id="2.30.42.10">
    <property type="match status" value="1"/>
</dbReference>
<feature type="region of interest" description="Disordered" evidence="1">
    <location>
        <begin position="197"/>
        <end position="217"/>
    </location>
</feature>
<dbReference type="InterPro" id="IPR036034">
    <property type="entry name" value="PDZ_sf"/>
</dbReference>
<dbReference type="GO" id="GO:0046578">
    <property type="term" value="P:regulation of Ras protein signal transduction"/>
    <property type="evidence" value="ECO:0007669"/>
    <property type="project" value="TreeGrafter"/>
</dbReference>